<name>A0AAD4NJ89_9BILA</name>
<dbReference type="InterPro" id="IPR051119">
    <property type="entry name" value="Nematode_SR-like"/>
</dbReference>
<comment type="caution">
    <text evidence="7">The sequence shown here is derived from an EMBL/GenBank/DDBJ whole genome shotgun (WGS) entry which is preliminary data.</text>
</comment>
<evidence type="ECO:0000256" key="5">
    <source>
        <dbReference type="ARBA" id="ARBA00023136"/>
    </source>
</evidence>
<comment type="similarity">
    <text evidence="2 6">Belongs to the nematode receptor-like protein srg family.</text>
</comment>
<evidence type="ECO:0000256" key="1">
    <source>
        <dbReference type="ARBA" id="ARBA00004141"/>
    </source>
</evidence>
<evidence type="ECO:0000313" key="7">
    <source>
        <dbReference type="EMBL" id="KAI1729452.1"/>
    </source>
</evidence>
<sequence length="118" mass="13661">MRYHTKEERNKIMTVENVPTGQAEINVFIVAVCMVIFQTGNGCFQWLFFIFRKNNMSHALNILFAQLPWISDLNSLSTPWVLIIVNSAIRHQVFSFNSPKSYCKHNKIFSVHSSNNIP</sequence>
<proteinExistence type="inferred from homology"/>
<keyword evidence="5 6" id="KW-0472">Membrane</keyword>
<evidence type="ECO:0000256" key="6">
    <source>
        <dbReference type="RuleBase" id="RU280813"/>
    </source>
</evidence>
<dbReference type="InterPro" id="IPR000609">
    <property type="entry name" value="7TM_GPCR_serpentine_rcpt_Srg"/>
</dbReference>
<keyword evidence="8" id="KW-1185">Reference proteome</keyword>
<feature type="transmembrane region" description="Helical" evidence="6">
    <location>
        <begin position="27"/>
        <end position="51"/>
    </location>
</feature>
<dbReference type="EMBL" id="JAKKPZ010000001">
    <property type="protein sequence ID" value="KAI1729452.1"/>
    <property type="molecule type" value="Genomic_DNA"/>
</dbReference>
<dbReference type="GO" id="GO:0004888">
    <property type="term" value="F:transmembrane signaling receptor activity"/>
    <property type="evidence" value="ECO:0007669"/>
    <property type="project" value="InterPro"/>
</dbReference>
<protein>
    <recommendedName>
        <fullName evidence="6">Serpentine receptor class gamma</fullName>
    </recommendedName>
</protein>
<dbReference type="Proteomes" id="UP001201812">
    <property type="component" value="Unassembled WGS sequence"/>
</dbReference>
<dbReference type="Pfam" id="PF02118">
    <property type="entry name" value="Srg"/>
    <property type="match status" value="1"/>
</dbReference>
<organism evidence="7 8">
    <name type="scientific">Ditylenchus destructor</name>
    <dbReference type="NCBI Taxonomy" id="166010"/>
    <lineage>
        <taxon>Eukaryota</taxon>
        <taxon>Metazoa</taxon>
        <taxon>Ecdysozoa</taxon>
        <taxon>Nematoda</taxon>
        <taxon>Chromadorea</taxon>
        <taxon>Rhabditida</taxon>
        <taxon>Tylenchina</taxon>
        <taxon>Tylenchomorpha</taxon>
        <taxon>Sphaerularioidea</taxon>
        <taxon>Anguinidae</taxon>
        <taxon>Anguininae</taxon>
        <taxon>Ditylenchus</taxon>
    </lineage>
</organism>
<evidence type="ECO:0000256" key="4">
    <source>
        <dbReference type="ARBA" id="ARBA00022989"/>
    </source>
</evidence>
<keyword evidence="4 6" id="KW-1133">Transmembrane helix</keyword>
<comment type="subcellular location">
    <subcellularLocation>
        <location evidence="1">Membrane</location>
        <topology evidence="1">Multi-pass membrane protein</topology>
    </subcellularLocation>
</comment>
<reference evidence="7" key="1">
    <citation type="submission" date="2022-01" db="EMBL/GenBank/DDBJ databases">
        <title>Genome Sequence Resource for Two Populations of Ditylenchus destructor, the Migratory Endoparasitic Phytonematode.</title>
        <authorList>
            <person name="Zhang H."/>
            <person name="Lin R."/>
            <person name="Xie B."/>
        </authorList>
    </citation>
    <scope>NUCLEOTIDE SEQUENCE</scope>
    <source>
        <strain evidence="7">BazhouSP</strain>
    </source>
</reference>
<dbReference type="GO" id="GO:0007606">
    <property type="term" value="P:sensory perception of chemical stimulus"/>
    <property type="evidence" value="ECO:0007669"/>
    <property type="project" value="UniProtKB-UniRule"/>
</dbReference>
<evidence type="ECO:0000313" key="8">
    <source>
        <dbReference type="Proteomes" id="UP001201812"/>
    </source>
</evidence>
<dbReference type="GO" id="GO:0016020">
    <property type="term" value="C:membrane"/>
    <property type="evidence" value="ECO:0007669"/>
    <property type="project" value="UniProtKB-SubCell"/>
</dbReference>
<dbReference type="PANTHER" id="PTHR31627">
    <property type="entry name" value="SERPENTINE RECEPTOR CLASS GAMMA-RELATED"/>
    <property type="match status" value="1"/>
</dbReference>
<dbReference type="AlphaFoldDB" id="A0AAD4NJ89"/>
<accession>A0AAD4NJ89</accession>
<gene>
    <name evidence="7" type="ORF">DdX_01693</name>
</gene>
<comment type="caution">
    <text evidence="6">Lacks conserved residue(s) required for the propagation of feature annotation.</text>
</comment>
<evidence type="ECO:0000256" key="2">
    <source>
        <dbReference type="ARBA" id="ARBA00005692"/>
    </source>
</evidence>
<keyword evidence="3 6" id="KW-0812">Transmembrane</keyword>
<evidence type="ECO:0000256" key="3">
    <source>
        <dbReference type="ARBA" id="ARBA00022692"/>
    </source>
</evidence>